<comment type="caution">
    <text evidence="3">The sequence shown here is derived from an EMBL/GenBank/DDBJ whole genome shotgun (WGS) entry which is preliminary data.</text>
</comment>
<name>A0ABY2JHQ2_9MICO</name>
<dbReference type="Proteomes" id="UP000297851">
    <property type="component" value="Unassembled WGS sequence"/>
</dbReference>
<protein>
    <submittedName>
        <fullName evidence="3">Excalibur calcium-binding domain-containing protein</fullName>
    </submittedName>
</protein>
<feature type="compositionally biased region" description="Pro residues" evidence="1">
    <location>
        <begin position="73"/>
        <end position="88"/>
    </location>
</feature>
<keyword evidence="4" id="KW-1185">Reference proteome</keyword>
<reference evidence="3 4" key="1">
    <citation type="submission" date="2019-03" db="EMBL/GenBank/DDBJ databases">
        <title>Genomics of glacier-inhabiting Cryobacterium strains.</title>
        <authorList>
            <person name="Liu Q."/>
            <person name="Xin Y.-H."/>
        </authorList>
    </citation>
    <scope>NUCLEOTIDE SEQUENCE [LARGE SCALE GENOMIC DNA]</scope>
    <source>
        <strain evidence="3 4">TMT2-16</strain>
    </source>
</reference>
<evidence type="ECO:0000313" key="4">
    <source>
        <dbReference type="Proteomes" id="UP000297851"/>
    </source>
</evidence>
<sequence>MTATNPNDYAITVDFSVDSPAATVNGIAIPEGGTVVLGRSELGGIGEDTAARIHVKFQGVDVYAKTLSADCVAPPPPAPPEPPAPPASPGDSKNCGDFATWSAAQAWFLTYLPYYGDIARLDGNNDGTACESLPGHP</sequence>
<dbReference type="EMBL" id="SOGO01000010">
    <property type="protein sequence ID" value="TFD06133.1"/>
    <property type="molecule type" value="Genomic_DNA"/>
</dbReference>
<gene>
    <name evidence="3" type="ORF">E3T25_03280</name>
</gene>
<dbReference type="InterPro" id="IPR008613">
    <property type="entry name" value="Excalibur_Ca-bd_domain"/>
</dbReference>
<accession>A0ABY2JHQ2</accession>
<evidence type="ECO:0000313" key="3">
    <source>
        <dbReference type="EMBL" id="TFD06133.1"/>
    </source>
</evidence>
<organism evidence="3 4">
    <name type="scientific">Cryobacterium sandaracinum</name>
    <dbReference type="NCBI Taxonomy" id="1259247"/>
    <lineage>
        <taxon>Bacteria</taxon>
        <taxon>Bacillati</taxon>
        <taxon>Actinomycetota</taxon>
        <taxon>Actinomycetes</taxon>
        <taxon>Micrococcales</taxon>
        <taxon>Microbacteriaceae</taxon>
        <taxon>Cryobacterium</taxon>
    </lineage>
</organism>
<evidence type="ECO:0000259" key="2">
    <source>
        <dbReference type="Pfam" id="PF05901"/>
    </source>
</evidence>
<feature type="region of interest" description="Disordered" evidence="1">
    <location>
        <begin position="71"/>
        <end position="95"/>
    </location>
</feature>
<evidence type="ECO:0000256" key="1">
    <source>
        <dbReference type="SAM" id="MobiDB-lite"/>
    </source>
</evidence>
<dbReference type="Pfam" id="PF05901">
    <property type="entry name" value="Excalibur"/>
    <property type="match status" value="1"/>
</dbReference>
<feature type="domain" description="Excalibur calcium-binding" evidence="2">
    <location>
        <begin position="93"/>
        <end position="131"/>
    </location>
</feature>
<proteinExistence type="predicted"/>